<dbReference type="GO" id="GO:0006281">
    <property type="term" value="P:DNA repair"/>
    <property type="evidence" value="ECO:0007669"/>
    <property type="project" value="InterPro"/>
</dbReference>
<dbReference type="PROSITE" id="PS50173">
    <property type="entry name" value="UMUC"/>
    <property type="match status" value="1"/>
</dbReference>
<feature type="domain" description="UmuC" evidence="1">
    <location>
        <begin position="9"/>
        <end position="89"/>
    </location>
</feature>
<name>A0A378Y1N8_PAEPO</name>
<proteinExistence type="predicted"/>
<keyword evidence="2" id="KW-0808">Transferase</keyword>
<evidence type="ECO:0000313" key="2">
    <source>
        <dbReference type="EMBL" id="SUA70683.1"/>
    </source>
</evidence>
<accession>A0A378Y1N8</accession>
<dbReference type="InterPro" id="IPR043502">
    <property type="entry name" value="DNA/RNA_pol_sf"/>
</dbReference>
<dbReference type="Gene3D" id="3.40.1170.60">
    <property type="match status" value="1"/>
</dbReference>
<keyword evidence="2" id="KW-0548">Nucleotidyltransferase</keyword>
<dbReference type="SUPFAM" id="SSF56672">
    <property type="entry name" value="DNA/RNA polymerases"/>
    <property type="match status" value="1"/>
</dbReference>
<dbReference type="EMBL" id="UGSC01000001">
    <property type="protein sequence ID" value="SUA70683.1"/>
    <property type="molecule type" value="Genomic_DNA"/>
</dbReference>
<dbReference type="Pfam" id="PF00817">
    <property type="entry name" value="IMS"/>
    <property type="match status" value="1"/>
</dbReference>
<dbReference type="Proteomes" id="UP000254400">
    <property type="component" value="Unassembled WGS sequence"/>
</dbReference>
<dbReference type="GO" id="GO:0003887">
    <property type="term" value="F:DNA-directed DNA polymerase activity"/>
    <property type="evidence" value="ECO:0007669"/>
    <property type="project" value="UniProtKB-EC"/>
</dbReference>
<evidence type="ECO:0000259" key="1">
    <source>
        <dbReference type="PROSITE" id="PS50173"/>
    </source>
</evidence>
<sequence length="89" mass="9572">MKERGSRTIFLADCQSFYTSVEKTDNPAYQHKSLVVAGDPALRSGVILATCPLAKKHGISTAERLGEAVKNVLTLSLYACACSIISMSH</sequence>
<organism evidence="2 3">
    <name type="scientific">Paenibacillus polymyxa</name>
    <name type="common">Bacillus polymyxa</name>
    <dbReference type="NCBI Taxonomy" id="1406"/>
    <lineage>
        <taxon>Bacteria</taxon>
        <taxon>Bacillati</taxon>
        <taxon>Bacillota</taxon>
        <taxon>Bacilli</taxon>
        <taxon>Bacillales</taxon>
        <taxon>Paenibacillaceae</taxon>
        <taxon>Paenibacillus</taxon>
    </lineage>
</organism>
<dbReference type="EC" id="2.7.7.7" evidence="2"/>
<dbReference type="InterPro" id="IPR001126">
    <property type="entry name" value="UmuC"/>
</dbReference>
<protein>
    <submittedName>
        <fullName evidence="2">DNA polymerase IV</fullName>
        <ecNumber evidence="2">2.7.7.7</ecNumber>
    </submittedName>
</protein>
<evidence type="ECO:0000313" key="3">
    <source>
        <dbReference type="Proteomes" id="UP000254400"/>
    </source>
</evidence>
<dbReference type="AlphaFoldDB" id="A0A378Y1N8"/>
<gene>
    <name evidence="2" type="primary">yqjW1_1</name>
    <name evidence="2" type="ORF">NCTC10343_03560</name>
</gene>
<reference evidence="2 3" key="1">
    <citation type="submission" date="2018-06" db="EMBL/GenBank/DDBJ databases">
        <authorList>
            <consortium name="Pathogen Informatics"/>
            <person name="Doyle S."/>
        </authorList>
    </citation>
    <scope>NUCLEOTIDE SEQUENCE [LARGE SCALE GENOMIC DNA]</scope>
    <source>
        <strain evidence="2 3">NCTC10343</strain>
    </source>
</reference>